<dbReference type="Proteomes" id="UP000322327">
    <property type="component" value="Unassembled WGS sequence"/>
</dbReference>
<feature type="transmembrane region" description="Helical" evidence="1">
    <location>
        <begin position="38"/>
        <end position="55"/>
    </location>
</feature>
<dbReference type="RefSeq" id="WP_147531543.1">
    <property type="nucleotide sequence ID" value="NZ_SAYI01000021.1"/>
</dbReference>
<organism evidence="2 3">
    <name type="scientific">Brachyspira aalborgi</name>
    <dbReference type="NCBI Taxonomy" id="29522"/>
    <lineage>
        <taxon>Bacteria</taxon>
        <taxon>Pseudomonadati</taxon>
        <taxon>Spirochaetota</taxon>
        <taxon>Spirochaetia</taxon>
        <taxon>Brachyspirales</taxon>
        <taxon>Brachyspiraceae</taxon>
        <taxon>Brachyspira</taxon>
    </lineage>
</organism>
<keyword evidence="1" id="KW-0812">Transmembrane</keyword>
<gene>
    <name evidence="2" type="ORF">EPJ76_10055</name>
</gene>
<reference evidence="2 3" key="1">
    <citation type="journal article" date="1992" name="Lakartidningen">
        <title>[Penicillin V and not amoxicillin is the first choice preparation in acute otitis].</title>
        <authorList>
            <person name="Kamme C."/>
            <person name="Lundgren K."/>
            <person name="Prellner K."/>
        </authorList>
    </citation>
    <scope>NUCLEOTIDE SEQUENCE [LARGE SCALE GENOMIC DNA]</scope>
    <source>
        <strain evidence="2 3">PC3053II</strain>
    </source>
</reference>
<dbReference type="EMBL" id="SAYI01000021">
    <property type="protein sequence ID" value="TXJ53751.1"/>
    <property type="molecule type" value="Genomic_DNA"/>
</dbReference>
<feature type="transmembrane region" description="Helical" evidence="1">
    <location>
        <begin position="6"/>
        <end position="26"/>
    </location>
</feature>
<evidence type="ECO:0000313" key="2">
    <source>
        <dbReference type="EMBL" id="TXJ53751.1"/>
    </source>
</evidence>
<keyword evidence="1" id="KW-0472">Membrane</keyword>
<proteinExistence type="predicted"/>
<comment type="caution">
    <text evidence="2">The sequence shown here is derived from an EMBL/GenBank/DDBJ whole genome shotgun (WGS) entry which is preliminary data.</text>
</comment>
<name>A0A5C8FW19_9SPIR</name>
<dbReference type="AlphaFoldDB" id="A0A5C8FW19"/>
<accession>A0A5C8FW19</accession>
<feature type="transmembrane region" description="Helical" evidence="1">
    <location>
        <begin position="87"/>
        <end position="111"/>
    </location>
</feature>
<evidence type="ECO:0000256" key="1">
    <source>
        <dbReference type="SAM" id="Phobius"/>
    </source>
</evidence>
<keyword evidence="1" id="KW-1133">Transmembrane helix</keyword>
<sequence length="241" mass="28975">MDFSTFITSIIFILPGFIVISSINLFSYVRNVNTFYKILQSIIATIILWLFVFLISQFEKFNFIDNILEIIISFDINIFLKNKIKVALFLITIYFISFLIGFIIGIFLYRWDKTRNFIYKIYVKIFKQTPYKHIWEELFYELKINEKNVVSIIVRTVNGDIFMGLPYLISYNPNDRAISFLELYKLNDKNKFELIINYEDSNINNKVKHGDLFYIKDSSIEYLYILYYNEKRVNDLIDKLR</sequence>
<protein>
    <submittedName>
        <fullName evidence="2">Uncharacterized protein</fullName>
    </submittedName>
</protein>
<evidence type="ECO:0000313" key="3">
    <source>
        <dbReference type="Proteomes" id="UP000322327"/>
    </source>
</evidence>